<feature type="compositionally biased region" description="Pro residues" evidence="1">
    <location>
        <begin position="41"/>
        <end position="51"/>
    </location>
</feature>
<feature type="region of interest" description="Disordered" evidence="1">
    <location>
        <begin position="30"/>
        <end position="55"/>
    </location>
</feature>
<dbReference type="GeneID" id="28977028"/>
<dbReference type="OMA" id="NPHTHAV"/>
<dbReference type="RefSeq" id="XP_018271967.1">
    <property type="nucleotide sequence ID" value="XM_018416580.1"/>
</dbReference>
<sequence length="689" mass="75456">MSCRLSTASATSRAVRALAARLCPCPPPLSPYSSSSTASSPRPPVVSPPSAPHRAAPALDAVNELHKGELHPVPKSARSKSPPVLTLAQIRDAMVDSLATNKPRRALQTFLDALARRGNDRLSSRTVDGFAWLFCQYRQPKLARDAAAAMHAQGYVVTPKLASRLLRMSHHDLVLQPDVLAKVLAWISDGMLRDKRDGGKDVDEAMLETVLDVLKRMGRSDWLVDVLDAYRATLDSGQPGSPRLWALAISAKASEGDVRAAQHLFSTWRALYEAHERASAKRRDLAPSSPDDTAPPPRRRPPPADPYLALLHHFAAGTTYIATRDPAYKLVAVATEHGLSPSADLVNALLRTELHRRRWASFWGLWAQFDALALERREASWALAVKAKLWAEAERRQRGRSHSSPLHAVAPFPYAELPSPPSRTLFRSALSSRLAATHHRPSRILSTTDGPSSLSPAVLNLFLDLFVLRRDWAATAVVLETFGVHRIEPDARTHAAVVLGLVRLWERGRLSDEALARTTAGRGGARDAAREVDVYDEREQARRRRGAVMGGPQGVELIRTILEGRKMRVGLWRGAEAGAVEASSEQGQGAEEAVAVEGVGEDGTTTTPSPPAWMTQRETRDVGYLATLLQRCAGLDDAEWAAVRAEARAEMLPERTSRKVKKVKSINRGARFRDDAYGKAVKVEQGKDE</sequence>
<dbReference type="Proteomes" id="UP000053890">
    <property type="component" value="Unassembled WGS sequence"/>
</dbReference>
<dbReference type="OrthoDB" id="2533067at2759"/>
<evidence type="ECO:0000313" key="3">
    <source>
        <dbReference type="Proteomes" id="UP000053890"/>
    </source>
</evidence>
<gene>
    <name evidence="2" type="ORF">RHOBADRAFT_52929</name>
</gene>
<name>A0A194S5A8_RHOGW</name>
<protein>
    <submittedName>
        <fullName evidence="2">Uncharacterized protein</fullName>
    </submittedName>
</protein>
<keyword evidence="3" id="KW-1185">Reference proteome</keyword>
<reference evidence="2 3" key="1">
    <citation type="journal article" date="2015" name="Front. Microbiol.">
        <title>Genome sequence of the plant growth promoting endophytic yeast Rhodotorula graminis WP1.</title>
        <authorList>
            <person name="Firrincieli A."/>
            <person name="Otillar R."/>
            <person name="Salamov A."/>
            <person name="Schmutz J."/>
            <person name="Khan Z."/>
            <person name="Redman R.S."/>
            <person name="Fleck N.D."/>
            <person name="Lindquist E."/>
            <person name="Grigoriev I.V."/>
            <person name="Doty S.L."/>
        </authorList>
    </citation>
    <scope>NUCLEOTIDE SEQUENCE [LARGE SCALE GENOMIC DNA]</scope>
    <source>
        <strain evidence="2 3">WP1</strain>
    </source>
</reference>
<organism evidence="2 3">
    <name type="scientific">Rhodotorula graminis (strain WP1)</name>
    <dbReference type="NCBI Taxonomy" id="578459"/>
    <lineage>
        <taxon>Eukaryota</taxon>
        <taxon>Fungi</taxon>
        <taxon>Dikarya</taxon>
        <taxon>Basidiomycota</taxon>
        <taxon>Pucciniomycotina</taxon>
        <taxon>Microbotryomycetes</taxon>
        <taxon>Sporidiobolales</taxon>
        <taxon>Sporidiobolaceae</taxon>
        <taxon>Rhodotorula</taxon>
    </lineage>
</organism>
<dbReference type="AlphaFoldDB" id="A0A194S5A8"/>
<proteinExistence type="predicted"/>
<feature type="compositionally biased region" description="Low complexity" evidence="1">
    <location>
        <begin position="31"/>
        <end position="40"/>
    </location>
</feature>
<feature type="non-terminal residue" evidence="2">
    <location>
        <position position="1"/>
    </location>
</feature>
<evidence type="ECO:0000256" key="1">
    <source>
        <dbReference type="SAM" id="MobiDB-lite"/>
    </source>
</evidence>
<feature type="region of interest" description="Disordered" evidence="1">
    <location>
        <begin position="580"/>
        <end position="614"/>
    </location>
</feature>
<evidence type="ECO:0000313" key="2">
    <source>
        <dbReference type="EMBL" id="KPV75918.1"/>
    </source>
</evidence>
<dbReference type="EMBL" id="KQ474077">
    <property type="protein sequence ID" value="KPV75918.1"/>
    <property type="molecule type" value="Genomic_DNA"/>
</dbReference>
<accession>A0A194S5A8</accession>
<feature type="region of interest" description="Disordered" evidence="1">
    <location>
        <begin position="279"/>
        <end position="302"/>
    </location>
</feature>
<feature type="compositionally biased region" description="Low complexity" evidence="1">
    <location>
        <begin position="580"/>
        <end position="607"/>
    </location>
</feature>